<organism evidence="1 2">
    <name type="scientific">Solanum verrucosum</name>
    <dbReference type="NCBI Taxonomy" id="315347"/>
    <lineage>
        <taxon>Eukaryota</taxon>
        <taxon>Viridiplantae</taxon>
        <taxon>Streptophyta</taxon>
        <taxon>Embryophyta</taxon>
        <taxon>Tracheophyta</taxon>
        <taxon>Spermatophyta</taxon>
        <taxon>Magnoliopsida</taxon>
        <taxon>eudicotyledons</taxon>
        <taxon>Gunneridae</taxon>
        <taxon>Pentapetalae</taxon>
        <taxon>asterids</taxon>
        <taxon>lamiids</taxon>
        <taxon>Solanales</taxon>
        <taxon>Solanaceae</taxon>
        <taxon>Solanoideae</taxon>
        <taxon>Solaneae</taxon>
        <taxon>Solanum</taxon>
    </lineage>
</organism>
<proteinExistence type="predicted"/>
<reference evidence="1" key="1">
    <citation type="submission" date="2023-08" db="EMBL/GenBank/DDBJ databases">
        <title>A de novo genome assembly of Solanum verrucosum Schlechtendal, a Mexican diploid species geographically isolated from the other diploid A-genome species in potato relatives.</title>
        <authorList>
            <person name="Hosaka K."/>
        </authorList>
    </citation>
    <scope>NUCLEOTIDE SEQUENCE</scope>
    <source>
        <tissue evidence="1">Young leaves</tissue>
    </source>
</reference>
<protein>
    <submittedName>
        <fullName evidence="1">Uncharacterized protein</fullName>
    </submittedName>
</protein>
<dbReference type="Proteomes" id="UP001234989">
    <property type="component" value="Chromosome 6"/>
</dbReference>
<evidence type="ECO:0000313" key="1">
    <source>
        <dbReference type="EMBL" id="WMV32814.1"/>
    </source>
</evidence>
<name>A0AAF0TUK5_SOLVR</name>
<keyword evidence="2" id="KW-1185">Reference proteome</keyword>
<evidence type="ECO:0000313" key="2">
    <source>
        <dbReference type="Proteomes" id="UP001234989"/>
    </source>
</evidence>
<sequence length="42" mass="4343">MTTGHRKAHGVALASWELCKVEGAIGQATTSTTTIRGALDVC</sequence>
<gene>
    <name evidence="1" type="ORF">MTR67_026199</name>
</gene>
<accession>A0AAF0TUK5</accession>
<dbReference type="AlphaFoldDB" id="A0AAF0TUK5"/>
<dbReference type="EMBL" id="CP133617">
    <property type="protein sequence ID" value="WMV32814.1"/>
    <property type="molecule type" value="Genomic_DNA"/>
</dbReference>